<evidence type="ECO:0000313" key="1">
    <source>
        <dbReference type="EMBL" id="JAD24624.1"/>
    </source>
</evidence>
<organism evidence="1">
    <name type="scientific">Arundo donax</name>
    <name type="common">Giant reed</name>
    <name type="synonym">Donax arundinaceus</name>
    <dbReference type="NCBI Taxonomy" id="35708"/>
    <lineage>
        <taxon>Eukaryota</taxon>
        <taxon>Viridiplantae</taxon>
        <taxon>Streptophyta</taxon>
        <taxon>Embryophyta</taxon>
        <taxon>Tracheophyta</taxon>
        <taxon>Spermatophyta</taxon>
        <taxon>Magnoliopsida</taxon>
        <taxon>Liliopsida</taxon>
        <taxon>Poales</taxon>
        <taxon>Poaceae</taxon>
        <taxon>PACMAD clade</taxon>
        <taxon>Arundinoideae</taxon>
        <taxon>Arundineae</taxon>
        <taxon>Arundo</taxon>
    </lineage>
</organism>
<name>A0A0A8YEQ0_ARUDO</name>
<reference evidence="1" key="2">
    <citation type="journal article" date="2015" name="Data Brief">
        <title>Shoot transcriptome of the giant reed, Arundo donax.</title>
        <authorList>
            <person name="Barrero R.A."/>
            <person name="Guerrero F.D."/>
            <person name="Moolhuijzen P."/>
            <person name="Goolsby J.A."/>
            <person name="Tidwell J."/>
            <person name="Bellgard S.E."/>
            <person name="Bellgard M.I."/>
        </authorList>
    </citation>
    <scope>NUCLEOTIDE SEQUENCE</scope>
    <source>
        <tissue evidence="1">Shoot tissue taken approximately 20 cm above the soil surface</tissue>
    </source>
</reference>
<reference evidence="1" key="1">
    <citation type="submission" date="2014-09" db="EMBL/GenBank/DDBJ databases">
        <authorList>
            <person name="Magalhaes I.L.F."/>
            <person name="Oliveira U."/>
            <person name="Santos F.R."/>
            <person name="Vidigal T.H.D.A."/>
            <person name="Brescovit A.D."/>
            <person name="Santos A.J."/>
        </authorList>
    </citation>
    <scope>NUCLEOTIDE SEQUENCE</scope>
    <source>
        <tissue evidence="1">Shoot tissue taken approximately 20 cm above the soil surface</tissue>
    </source>
</reference>
<protein>
    <submittedName>
        <fullName evidence="1">Uncharacterized protein</fullName>
    </submittedName>
</protein>
<dbReference type="EMBL" id="GBRH01273271">
    <property type="protein sequence ID" value="JAD24624.1"/>
    <property type="molecule type" value="Transcribed_RNA"/>
</dbReference>
<proteinExistence type="predicted"/>
<sequence>MLWPASVRDKGLA</sequence>
<accession>A0A0A8YEQ0</accession>